<dbReference type="KEGG" id="tcu:Tcur_0420"/>
<dbReference type="HOGENOM" id="CLU_1767175_0_0_11"/>
<evidence type="ECO:0000313" key="1">
    <source>
        <dbReference type="EMBL" id="ACY96018.1"/>
    </source>
</evidence>
<sequence length="147" mass="16401">MRRAGGGAVVLTCGVVNYKLNHSRYIGSRRVRLSANEKKLIARAAKRSKAKRKSGKGKALSLEEKAAQQSRFFKDAQRIAAQVAEARAGGDADRVLELYGQAKGKLFLAFGKKVAQGMQMYAVLEGHRAWAWERKEEIRLREEAGRR</sequence>
<gene>
    <name evidence="1" type="ordered locus">Tcur_0420</name>
</gene>
<dbReference type="Proteomes" id="UP000001918">
    <property type="component" value="Chromosome"/>
</dbReference>
<organism evidence="1 2">
    <name type="scientific">Thermomonospora curvata (strain ATCC 19995 / DSM 43183 / JCM 3096 / KCTC 9072 / NBRC 15933 / NCIMB 10081 / Henssen B9)</name>
    <dbReference type="NCBI Taxonomy" id="471852"/>
    <lineage>
        <taxon>Bacteria</taxon>
        <taxon>Bacillati</taxon>
        <taxon>Actinomycetota</taxon>
        <taxon>Actinomycetes</taxon>
        <taxon>Streptosporangiales</taxon>
        <taxon>Thermomonosporaceae</taxon>
        <taxon>Thermomonospora</taxon>
    </lineage>
</organism>
<dbReference type="AlphaFoldDB" id="D1A2J8"/>
<protein>
    <submittedName>
        <fullName evidence="1">Uncharacterized protein</fullName>
    </submittedName>
</protein>
<dbReference type="EMBL" id="CP001738">
    <property type="protein sequence ID" value="ACY96018.1"/>
    <property type="molecule type" value="Genomic_DNA"/>
</dbReference>
<accession>D1A2J8</accession>
<name>D1A2J8_THECD</name>
<evidence type="ECO:0000313" key="2">
    <source>
        <dbReference type="Proteomes" id="UP000001918"/>
    </source>
</evidence>
<keyword evidence="2" id="KW-1185">Reference proteome</keyword>
<reference evidence="1 2" key="1">
    <citation type="journal article" date="2011" name="Stand. Genomic Sci.">
        <title>Complete genome sequence of Thermomonospora curvata type strain (B9).</title>
        <authorList>
            <person name="Chertkov O."/>
            <person name="Sikorski J."/>
            <person name="Nolan M."/>
            <person name="Lapidus A."/>
            <person name="Lucas S."/>
            <person name="Del Rio T.G."/>
            <person name="Tice H."/>
            <person name="Cheng J.F."/>
            <person name="Goodwin L."/>
            <person name="Pitluck S."/>
            <person name="Liolios K."/>
            <person name="Ivanova N."/>
            <person name="Mavromatis K."/>
            <person name="Mikhailova N."/>
            <person name="Ovchinnikova G."/>
            <person name="Pati A."/>
            <person name="Chen A."/>
            <person name="Palaniappan K."/>
            <person name="Djao O.D."/>
            <person name="Land M."/>
            <person name="Hauser L."/>
            <person name="Chang Y.J."/>
            <person name="Jeffries C.D."/>
            <person name="Brettin T."/>
            <person name="Han C."/>
            <person name="Detter J.C."/>
            <person name="Rohde M."/>
            <person name="Goker M."/>
            <person name="Woyke T."/>
            <person name="Bristow J."/>
            <person name="Eisen J.A."/>
            <person name="Markowitz V."/>
            <person name="Hugenholtz P."/>
            <person name="Klenk H.P."/>
            <person name="Kyrpides N.C."/>
        </authorList>
    </citation>
    <scope>NUCLEOTIDE SEQUENCE [LARGE SCALE GENOMIC DNA]</scope>
    <source>
        <strain evidence="2">ATCC 19995 / DSM 43183 / JCM 3096 / KCTC 9072 / NBRC 15933 / NCIMB 10081 / Henssen B9</strain>
    </source>
</reference>
<proteinExistence type="predicted"/>